<organism evidence="3 4">
    <name type="scientific">Actinocorallia herbida</name>
    <dbReference type="NCBI Taxonomy" id="58109"/>
    <lineage>
        <taxon>Bacteria</taxon>
        <taxon>Bacillati</taxon>
        <taxon>Actinomycetota</taxon>
        <taxon>Actinomycetes</taxon>
        <taxon>Streptosporangiales</taxon>
        <taxon>Thermomonosporaceae</taxon>
        <taxon>Actinocorallia</taxon>
    </lineage>
</organism>
<feature type="transmembrane region" description="Helical" evidence="2">
    <location>
        <begin position="674"/>
        <end position="696"/>
    </location>
</feature>
<keyword evidence="2" id="KW-1133">Transmembrane helix</keyword>
<keyword evidence="2" id="KW-0472">Membrane</keyword>
<reference evidence="3 4" key="1">
    <citation type="submission" date="2018-11" db="EMBL/GenBank/DDBJ databases">
        <title>Sequencing the genomes of 1000 actinobacteria strains.</title>
        <authorList>
            <person name="Klenk H.-P."/>
        </authorList>
    </citation>
    <scope>NUCLEOTIDE SEQUENCE [LARGE SCALE GENOMIC DNA]</scope>
    <source>
        <strain evidence="3 4">DSM 44254</strain>
    </source>
</reference>
<keyword evidence="2" id="KW-0812">Transmembrane</keyword>
<dbReference type="OrthoDB" id="3797035at2"/>
<dbReference type="AlphaFoldDB" id="A0A3N1DB17"/>
<name>A0A3N1DB17_9ACTN</name>
<comment type="caution">
    <text evidence="3">The sequence shown here is derived from an EMBL/GenBank/DDBJ whole genome shotgun (WGS) entry which is preliminary data.</text>
</comment>
<protein>
    <submittedName>
        <fullName evidence="3">Uncharacterized protein</fullName>
    </submittedName>
</protein>
<evidence type="ECO:0000313" key="3">
    <source>
        <dbReference type="EMBL" id="ROO90727.1"/>
    </source>
</evidence>
<proteinExistence type="predicted"/>
<accession>A0A3N1DB17</accession>
<dbReference type="Proteomes" id="UP000272400">
    <property type="component" value="Unassembled WGS sequence"/>
</dbReference>
<dbReference type="InterPro" id="IPR046112">
    <property type="entry name" value="DUF6049"/>
</dbReference>
<feature type="region of interest" description="Disordered" evidence="1">
    <location>
        <begin position="242"/>
        <end position="265"/>
    </location>
</feature>
<sequence>MLTAGFLPVATAPAQAKAPGKDQVSIVLENVAPSVLQAKHKTLTIKGKIVNAGDTALTGVQVQAQYGTRFTTRAQLADFASGAGANPATAALDVSRTFDLPANGTQPFTLKGDATRLAAIAPSDLSVFPLAVTAADAEGPFEAEARTFVNYVPKEAKKTIKPTKVAFVWPLIEAPHRTTDTEFTDDGLAASLDPDDTGNGRLDALLDAVDTGSASTSGAVTLAIDPSLVTDVDAMQRPYQVVERTDSPEDTGGTSAKAEEKPSNGDAKNWLSRLRAYVDEEGHQFFLTPYADVDSVSLVNKKMAQGGVNLLKAAYADKTLATDILDANETYGKLTWPGNGTINQATIDRLYRLGTRQFLLTSDQLQPVGGLSRTPSAAHNVETSSGKRPLALAFDETIQQVVSGNTRAEGGALAARQRYLAETAMITAEAPSDGRTLLVVPDRRWNPSPDFAKFLLGHTDARSAWLQPTTLGAIAQPKNRTDERQLVTYPDRDAEFSRTYLDRVKTMYNKAAAFGNLFTEPDGALLRAPMRATSNSWRGAVRRESAYDFLDAAEDSVNAEVGKINLASEEVKQLAGSSGMLRFTAVNELTEGQVTIKIEIATDPKGRLVFPDSENPDVFTATRPIDAGQKDTFMVAVKLPTGGSIDNKIPVRVRILNEAGQEINSSTIDVSTTGVSSVGVFITIGSLALLVIGVGFRGMRARRRRKEEEGRDDGAAAG</sequence>
<evidence type="ECO:0000313" key="4">
    <source>
        <dbReference type="Proteomes" id="UP000272400"/>
    </source>
</evidence>
<evidence type="ECO:0000256" key="2">
    <source>
        <dbReference type="SAM" id="Phobius"/>
    </source>
</evidence>
<evidence type="ECO:0000256" key="1">
    <source>
        <dbReference type="SAM" id="MobiDB-lite"/>
    </source>
</evidence>
<keyword evidence="4" id="KW-1185">Reference proteome</keyword>
<gene>
    <name evidence="3" type="ORF">EDD29_8465</name>
</gene>
<dbReference type="EMBL" id="RJKE01000001">
    <property type="protein sequence ID" value="ROO90727.1"/>
    <property type="molecule type" value="Genomic_DNA"/>
</dbReference>
<dbReference type="Pfam" id="PF19516">
    <property type="entry name" value="DUF6049"/>
    <property type="match status" value="1"/>
</dbReference>